<dbReference type="GO" id="GO:0003968">
    <property type="term" value="F:RNA-directed RNA polymerase activity"/>
    <property type="evidence" value="ECO:0007669"/>
    <property type="project" value="UniProtKB-KW"/>
</dbReference>
<keyword evidence="1" id="KW-0808">Transferase</keyword>
<dbReference type="InterPro" id="IPR007855">
    <property type="entry name" value="RDRP"/>
</dbReference>
<keyword evidence="5" id="KW-1185">Reference proteome</keyword>
<feature type="compositionally biased region" description="Low complexity" evidence="2">
    <location>
        <begin position="259"/>
        <end position="274"/>
    </location>
</feature>
<dbReference type="Pfam" id="PF05183">
    <property type="entry name" value="RdRP"/>
    <property type="match status" value="2"/>
</dbReference>
<feature type="region of interest" description="Disordered" evidence="2">
    <location>
        <begin position="252"/>
        <end position="274"/>
    </location>
</feature>
<reference evidence="4 5" key="1">
    <citation type="journal article" date="2015" name="Sci. Rep.">
        <title>Chromosome-level genome map provides insights into diverse defense mechanisms in the medicinal fungus Ganoderma sinense.</title>
        <authorList>
            <person name="Zhu Y."/>
            <person name="Xu J."/>
            <person name="Sun C."/>
            <person name="Zhou S."/>
            <person name="Xu H."/>
            <person name="Nelson D.R."/>
            <person name="Qian J."/>
            <person name="Song J."/>
            <person name="Luo H."/>
            <person name="Xiang L."/>
            <person name="Li Y."/>
            <person name="Xu Z."/>
            <person name="Ji A."/>
            <person name="Wang L."/>
            <person name="Lu S."/>
            <person name="Hayward A."/>
            <person name="Sun W."/>
            <person name="Li X."/>
            <person name="Schwartz D.C."/>
            <person name="Wang Y."/>
            <person name="Chen S."/>
        </authorList>
    </citation>
    <scope>NUCLEOTIDE SEQUENCE [LARGE SCALE GENOMIC DNA]</scope>
    <source>
        <strain evidence="4 5">ZZ0214-1</strain>
    </source>
</reference>
<sequence length="1216" mass="136485">MDTVVPEGLTPLVENTAKRKRGSDDGDDSERARKYLYTSQDTDTEPVAHASLTTIVGDVSVEAVKRTDSDATAVGSNSSSQTTTSNLSTTVIRNNPVTSDSSRSHVSLPSVSSGGLAPSKACPKSLASRPPSRPAILGDSVALNVAGAAAPAAPQQHEVPHPVATLIPDASNVSAIEFQSPEPVVVAYAAHHGNYLHPLPWGVQWEIARYVNTGFDYHRFKVEFLRGLEKYGKNAAAAPEVTKFVEDERRADKVKAESEAAPSDAPAAGSGSDTADDFAAAYAREQSARLPWDELDKEDRILNDHPLGALGCNEREDYNQADPDWYGGKVHFTAKVSKDRQGNEFRFLLERPALGSSNRFMRRFGSRRFIRVRIQKDALKHGANLKEYFRRPFIVGTAVFRAFFAKEQNVFLVRTNEVVKGLVGEDLHITNPGPGERSTEMSFMDFIKWHNDLLLNSDQTMAKWAARFALGLSNSVPGLRLKRENVRFEDDIICDAFDGKGKPPSEMQMTDGCGFANRAVMRLLYEKFHTWPDEPTAIQCRIGGAKGLLLVRHDLSPDQEIEPTIWLRPSQTKIKYSALPLDRCILPDTTDPGQLTLDVLRASRLKRPARLSTETITNLAENGVPFECFRDLFQVNLRDRVDALLKWDEELADPDGPKPDGPAMKLLWDALAREGGVVAARMARADSGRARISGYVFDDGDDEFEDEDGLSQLDAALHQQSSAWWEDPISGSPSSLEETCMTLIDSGFRPESCAVLRAKLREVAKKVVKTFQTRFRFEVPMSCSAFIVPGKYMRLRFVTRHPCKVPSDVQKVTAVFHERLRHYCDVIVVSTKSHMFKGESLDRHLASLTGGGDYDGDTMEVFWDPAIVKAFHSPDPRKFAVEPPAVKTCLHKNAESVTEYLAQVPSTSPEEFKIYSLQKYLLGALQDRTLVGQYSTWWENSTYSNGYDHHDTIFLAYMFCAILDGSKTGVTVIPAKFQEHCRNQVWQVRSPAWKESMEDREREERDHHGVRKQARRPRTLPKFIMDRLRALMDESCNLQLRRIEERLPDIVAKRDDALVRPWEEACSRAVEVAASGCDLMQVELEKIKAHVHVMADKAKEAQIAAVRGLKSKSFTDLPIERRQDVLRQLSRQFHSVPAKLLFFDAASARRVKASYAYLYDYEHSNKKRWSRFPWNVGTRALCEIKAEALGFPKTIAAEFYPWMVISPSYTRKYSQT</sequence>
<keyword evidence="1 4" id="KW-0696">RNA-directed RNA polymerase</keyword>
<evidence type="ECO:0000256" key="1">
    <source>
        <dbReference type="RuleBase" id="RU363098"/>
    </source>
</evidence>
<dbReference type="PANTHER" id="PTHR23079:SF55">
    <property type="entry name" value="RNA-DIRECTED RNA POLYMERASE"/>
    <property type="match status" value="1"/>
</dbReference>
<organism evidence="4 5">
    <name type="scientific">Ganoderma sinense ZZ0214-1</name>
    <dbReference type="NCBI Taxonomy" id="1077348"/>
    <lineage>
        <taxon>Eukaryota</taxon>
        <taxon>Fungi</taxon>
        <taxon>Dikarya</taxon>
        <taxon>Basidiomycota</taxon>
        <taxon>Agaricomycotina</taxon>
        <taxon>Agaricomycetes</taxon>
        <taxon>Polyporales</taxon>
        <taxon>Polyporaceae</taxon>
        <taxon>Ganoderma</taxon>
    </lineage>
</organism>
<keyword evidence="1" id="KW-0548">Nucleotidyltransferase</keyword>
<comment type="catalytic activity">
    <reaction evidence="1">
        <text>RNA(n) + a ribonucleoside 5'-triphosphate = RNA(n+1) + diphosphate</text>
        <dbReference type="Rhea" id="RHEA:21248"/>
        <dbReference type="Rhea" id="RHEA-COMP:14527"/>
        <dbReference type="Rhea" id="RHEA-COMP:17342"/>
        <dbReference type="ChEBI" id="CHEBI:33019"/>
        <dbReference type="ChEBI" id="CHEBI:61557"/>
        <dbReference type="ChEBI" id="CHEBI:140395"/>
        <dbReference type="EC" id="2.7.7.48"/>
    </reaction>
</comment>
<proteinExistence type="inferred from homology"/>
<dbReference type="AlphaFoldDB" id="A0A2G8S1I7"/>
<protein>
    <recommendedName>
        <fullName evidence="1">RNA-dependent RNA polymerase</fullName>
        <ecNumber evidence="1">2.7.7.48</ecNumber>
    </recommendedName>
</protein>
<comment type="caution">
    <text evidence="4">The sequence shown here is derived from an EMBL/GenBank/DDBJ whole genome shotgun (WGS) entry which is preliminary data.</text>
</comment>
<dbReference type="OrthoDB" id="10055769at2759"/>
<feature type="region of interest" description="Disordered" evidence="2">
    <location>
        <begin position="996"/>
        <end position="1015"/>
    </location>
</feature>
<evidence type="ECO:0000313" key="4">
    <source>
        <dbReference type="EMBL" id="PIL27621.1"/>
    </source>
</evidence>
<dbReference type="GO" id="GO:0003723">
    <property type="term" value="F:RNA binding"/>
    <property type="evidence" value="ECO:0007669"/>
    <property type="project" value="UniProtKB-KW"/>
</dbReference>
<comment type="similarity">
    <text evidence="1">Belongs to the RdRP family.</text>
</comment>
<name>A0A2G8S1I7_9APHY</name>
<dbReference type="GO" id="GO:0031380">
    <property type="term" value="C:nuclear RNA-directed RNA polymerase complex"/>
    <property type="evidence" value="ECO:0007669"/>
    <property type="project" value="TreeGrafter"/>
</dbReference>
<accession>A0A2G8S1I7</accession>
<feature type="domain" description="RDRP core" evidence="3">
    <location>
        <begin position="345"/>
        <end position="790"/>
    </location>
</feature>
<feature type="region of interest" description="Disordered" evidence="2">
    <location>
        <begin position="68"/>
        <end position="133"/>
    </location>
</feature>
<evidence type="ECO:0000259" key="3">
    <source>
        <dbReference type="Pfam" id="PF05183"/>
    </source>
</evidence>
<dbReference type="STRING" id="1077348.A0A2G8S1I7"/>
<feature type="compositionally biased region" description="Low complexity" evidence="2">
    <location>
        <begin position="99"/>
        <end position="119"/>
    </location>
</feature>
<gene>
    <name evidence="4" type="ORF">GSI_10773</name>
</gene>
<dbReference type="GO" id="GO:0030422">
    <property type="term" value="P:siRNA processing"/>
    <property type="evidence" value="ECO:0007669"/>
    <property type="project" value="TreeGrafter"/>
</dbReference>
<feature type="compositionally biased region" description="Basic and acidic residues" evidence="2">
    <location>
        <begin position="996"/>
        <end position="1007"/>
    </location>
</feature>
<evidence type="ECO:0000256" key="2">
    <source>
        <dbReference type="SAM" id="MobiDB-lite"/>
    </source>
</evidence>
<dbReference type="EC" id="2.7.7.48" evidence="1"/>
<feature type="region of interest" description="Disordered" evidence="2">
    <location>
        <begin position="1"/>
        <end position="48"/>
    </location>
</feature>
<evidence type="ECO:0000313" key="5">
    <source>
        <dbReference type="Proteomes" id="UP000230002"/>
    </source>
</evidence>
<feature type="compositionally biased region" description="Low complexity" evidence="2">
    <location>
        <begin position="76"/>
        <end position="90"/>
    </location>
</feature>
<dbReference type="InterPro" id="IPR057596">
    <property type="entry name" value="RDRP_core"/>
</dbReference>
<feature type="domain" description="RDRP core" evidence="3">
    <location>
        <begin position="798"/>
        <end position="1002"/>
    </location>
</feature>
<dbReference type="PANTHER" id="PTHR23079">
    <property type="entry name" value="RNA-DEPENDENT RNA POLYMERASE"/>
    <property type="match status" value="1"/>
</dbReference>
<keyword evidence="1" id="KW-0694">RNA-binding</keyword>
<dbReference type="Proteomes" id="UP000230002">
    <property type="component" value="Unassembled WGS sequence"/>
</dbReference>
<dbReference type="EMBL" id="AYKW01000034">
    <property type="protein sequence ID" value="PIL27621.1"/>
    <property type="molecule type" value="Genomic_DNA"/>
</dbReference>